<evidence type="ECO:0000313" key="18">
    <source>
        <dbReference type="EMBL" id="CAK7893444.1"/>
    </source>
</evidence>
<evidence type="ECO:0000256" key="8">
    <source>
        <dbReference type="ARBA" id="ARBA00022490"/>
    </source>
</evidence>
<feature type="region of interest" description="Disordered" evidence="16">
    <location>
        <begin position="1115"/>
        <end position="1148"/>
    </location>
</feature>
<dbReference type="PRINTS" id="PR00452">
    <property type="entry name" value="SH3DOMAIN"/>
</dbReference>
<dbReference type="EMBL" id="OZ004253">
    <property type="protein sequence ID" value="CAK7893444.1"/>
    <property type="molecule type" value="Genomic_DNA"/>
</dbReference>
<keyword evidence="10" id="KW-0677">Repeat</keyword>
<feature type="domain" description="SH3" evidence="17">
    <location>
        <begin position="400"/>
        <end position="462"/>
    </location>
</feature>
<dbReference type="PANTHER" id="PTHR15735:SF19">
    <property type="entry name" value="ACTIN CYTOSKELETON-REGULATORY COMPLEX PROTEIN SLA1"/>
    <property type="match status" value="1"/>
</dbReference>
<evidence type="ECO:0000256" key="3">
    <source>
        <dbReference type="ARBA" id="ARBA00004413"/>
    </source>
</evidence>
<dbReference type="Proteomes" id="UP001497600">
    <property type="component" value="Chromosome A"/>
</dbReference>
<dbReference type="CDD" id="cd11775">
    <property type="entry name" value="SH3_Sla1p_3"/>
    <property type="match status" value="1"/>
</dbReference>
<feature type="compositionally biased region" description="Basic and acidic residues" evidence="16">
    <location>
        <begin position="485"/>
        <end position="494"/>
    </location>
</feature>
<sequence length="1232" mass="134252">MSSLFIGVYKALYDYSAQSEEELTVETDDLLYLLEKSDIDEWWKVKKRQVATGDEEVEEPVGLVPSNYIEPAPAIKTAVALYDYDKQTEEELSFKEGERFNVYDLNDPDWLLVGDFQTQTQFGFVPANYIELEGTGAEAPMTPIAQQQPPQSLPQTTTAPRIPIGNFAPPPQHRDRASSSPAPAPAPVQAEREIENVEGEEEVASPYDHRSPIKQNRPHHYDKPLPVLENVNDDDDDAPPPMPSRPGLGTQTQSFSSAAGTPSRHSTVDDVSGDTPEHSFDGEFFTWYINEVDGRRKRAVTLSVGQGLIILKPTESSSKLSLKTASTINQQWKIRDLTDFSNEKKHVFLEFTHPSASIELHAGSKDVAEAILSIIGDLKGAESARGLREVARAAEPSTKNNKKIGRLMYDFVAQGDDELASKEGDEVYVINETKSKDWWMVENIDTGRQGVVPSSYIEIVGSSNLDKLTEQPSRKKSTKKTSKGRVVENKEKEKRSRHHRTRDERDRIRENDRIQRDKSSSKSHDKEHDKSMPNIHRVRTWIDSSGSFKVEAEFLGCVEGKIHLHKTNGVKIAVGATKLSLEDLEYVEKVTGTSLESYKEEVSRQLAKQAKAASNKQAAKQSGVSTKSAAAVINDIPPPQPSRPKATSTTAVTEPDYDWFEFFLSCGVDIGNCQRYSLNFSREQMDENVLQDISPSLLRTLGLREGDILRVMKALDAKFNRKSAASDNGATGSLFTEPTGALKNNNSAIEASKVNASALPSPMKSAELQVPSSNGTKFEDDAWAVKPAARSSEDLLKAQSPQPESGAPKYTGSLSDLVNIKPLESNAAPPAVQTPQRAQEPSAPALTPVKTGTLIQPGQQFAVQKSGTGVSTQPTGNFIPVQQTGGLVPVQKTGGFVPIQQTGGFIPAQPTGFMPIAAQPTGFMPIQATGGLVPQMTFGIVPLQTGATTFTQQKTGGGMPTTSFGQVPLQTGGFVPLQTGNVTIPQTSFNQLSMQRTGPLVPVQKTGGQPTGGVMPQTSFGQIQPVMGGQMTGGSVYTTPFTSQQPTGALNQFNQQPTGAFGQFNQPQLAPTTSFGGNMNPFPQQQQQPPQNTFGQFQPQQTSFNQFSQMPPQNSFGNNQFQQQMPPQNSFGQSVNQFQQQPFQQQTQPFQQPNIGQVTNMFQNTGISGAPPQQQFPNTSFGQQPQFDSFSPQPLQSQPTGAGFGNSPLQAQQTGRGRANLQAATADNPFGF</sequence>
<evidence type="ECO:0000256" key="15">
    <source>
        <dbReference type="PROSITE-ProRule" id="PRU00192"/>
    </source>
</evidence>
<keyword evidence="8" id="KW-0963">Cytoplasm</keyword>
<keyword evidence="12" id="KW-0472">Membrane</keyword>
<dbReference type="PROSITE" id="PS50002">
    <property type="entry name" value="SH3"/>
    <property type="match status" value="3"/>
</dbReference>
<evidence type="ECO:0000256" key="1">
    <source>
        <dbReference type="ARBA" id="ARBA00004125"/>
    </source>
</evidence>
<evidence type="ECO:0000256" key="12">
    <source>
        <dbReference type="ARBA" id="ARBA00023136"/>
    </source>
</evidence>
<evidence type="ECO:0000256" key="5">
    <source>
        <dbReference type="ARBA" id="ARBA00020357"/>
    </source>
</evidence>
<name>A0ABP0E7F1_9ASCO</name>
<dbReference type="Gene3D" id="2.30.30.700">
    <property type="entry name" value="SLA1 homology domain 1"/>
    <property type="match status" value="1"/>
</dbReference>
<evidence type="ECO:0000256" key="9">
    <source>
        <dbReference type="ARBA" id="ARBA00022583"/>
    </source>
</evidence>
<dbReference type="Gene3D" id="1.10.150.50">
    <property type="entry name" value="Transcription Factor, Ets-1"/>
    <property type="match status" value="1"/>
</dbReference>
<proteinExistence type="inferred from homology"/>
<feature type="compositionally biased region" description="Basic and acidic residues" evidence="16">
    <location>
        <begin position="501"/>
        <end position="531"/>
    </location>
</feature>
<protein>
    <recommendedName>
        <fullName evidence="5">Actin cytoskeleton-regulatory complex protein SLA1</fullName>
    </recommendedName>
</protein>
<dbReference type="Gene3D" id="2.30.30.40">
    <property type="entry name" value="SH3 Domains"/>
    <property type="match status" value="3"/>
</dbReference>
<evidence type="ECO:0000313" key="19">
    <source>
        <dbReference type="Proteomes" id="UP001497600"/>
    </source>
</evidence>
<accession>A0ABP0E7F1</accession>
<feature type="region of interest" description="Disordered" evidence="16">
    <location>
        <begin position="1071"/>
        <end position="1098"/>
    </location>
</feature>
<evidence type="ECO:0000256" key="2">
    <source>
        <dbReference type="ARBA" id="ARBA00004134"/>
    </source>
</evidence>
<dbReference type="Pfam" id="PF03983">
    <property type="entry name" value="SHD1"/>
    <property type="match status" value="1"/>
</dbReference>
<keyword evidence="14" id="KW-0206">Cytoskeleton</keyword>
<dbReference type="Pfam" id="PF14604">
    <property type="entry name" value="SH3_9"/>
    <property type="match status" value="1"/>
</dbReference>
<feature type="compositionally biased region" description="Low complexity" evidence="16">
    <location>
        <begin position="1137"/>
        <end position="1148"/>
    </location>
</feature>
<dbReference type="CDD" id="cd11773">
    <property type="entry name" value="SH3_Sla1p_1"/>
    <property type="match status" value="1"/>
</dbReference>
<dbReference type="InterPro" id="IPR013761">
    <property type="entry name" value="SAM/pointed_sf"/>
</dbReference>
<dbReference type="InterPro" id="IPR007131">
    <property type="entry name" value="SHD1"/>
</dbReference>
<keyword evidence="19" id="KW-1185">Reference proteome</keyword>
<feature type="compositionally biased region" description="Low complexity" evidence="16">
    <location>
        <begin position="143"/>
        <end position="160"/>
    </location>
</feature>
<keyword evidence="13" id="KW-0009">Actin-binding</keyword>
<evidence type="ECO:0000256" key="13">
    <source>
        <dbReference type="ARBA" id="ARBA00023203"/>
    </source>
</evidence>
<feature type="region of interest" description="Disordered" evidence="16">
    <location>
        <begin position="1162"/>
        <end position="1232"/>
    </location>
</feature>
<dbReference type="PANTHER" id="PTHR15735">
    <property type="entry name" value="FCH AND DOUBLE SH3 DOMAINS PROTEIN"/>
    <property type="match status" value="1"/>
</dbReference>
<dbReference type="Pfam" id="PF24081">
    <property type="entry name" value="PH_SLA1"/>
    <property type="match status" value="1"/>
</dbReference>
<keyword evidence="7" id="KW-1003">Cell membrane</keyword>
<evidence type="ECO:0000259" key="17">
    <source>
        <dbReference type="PROSITE" id="PS50002"/>
    </source>
</evidence>
<dbReference type="InterPro" id="IPR056996">
    <property type="entry name" value="PH_SLA1"/>
</dbReference>
<feature type="region of interest" description="Disordered" evidence="16">
    <location>
        <begin position="467"/>
        <end position="533"/>
    </location>
</feature>
<keyword evidence="6 15" id="KW-0728">SH3 domain</keyword>
<feature type="compositionally biased region" description="Polar residues" evidence="16">
    <location>
        <begin position="249"/>
        <end position="265"/>
    </location>
</feature>
<dbReference type="InterPro" id="IPR035800">
    <property type="entry name" value="Sla1_SH3_1"/>
</dbReference>
<gene>
    <name evidence="18" type="primary">SLA1</name>
    <name evidence="18" type="ORF">CAAN4_A07316</name>
</gene>
<evidence type="ECO:0000256" key="7">
    <source>
        <dbReference type="ARBA" id="ARBA00022475"/>
    </source>
</evidence>
<feature type="compositionally biased region" description="Low complexity" evidence="16">
    <location>
        <begin position="1115"/>
        <end position="1129"/>
    </location>
</feature>
<comment type="subcellular location">
    <subcellularLocation>
        <location evidence="3">Cell membrane</location>
        <topology evidence="3">Peripheral membrane protein</topology>
        <orientation evidence="3">Cytoplasmic side</orientation>
    </subcellularLocation>
    <subcellularLocation>
        <location evidence="2">Cytoplasm</location>
        <location evidence="2">Cytoskeleton</location>
        <location evidence="2">Actin patch</location>
    </subcellularLocation>
    <subcellularLocation>
        <location evidence="1">Endosome membrane</location>
        <topology evidence="1">Peripheral membrane protein</topology>
        <orientation evidence="1">Cytoplasmic side</orientation>
    </subcellularLocation>
</comment>
<keyword evidence="11" id="KW-0967">Endosome</keyword>
<dbReference type="SUPFAM" id="SSF50044">
    <property type="entry name" value="SH3-domain"/>
    <property type="match status" value="3"/>
</dbReference>
<feature type="domain" description="SH3" evidence="17">
    <location>
        <begin position="75"/>
        <end position="135"/>
    </location>
</feature>
<evidence type="ECO:0000256" key="6">
    <source>
        <dbReference type="ARBA" id="ARBA00022443"/>
    </source>
</evidence>
<dbReference type="InterPro" id="IPR001452">
    <property type="entry name" value="SH3_domain"/>
</dbReference>
<feature type="compositionally biased region" description="Low complexity" evidence="16">
    <location>
        <begin position="1076"/>
        <end position="1098"/>
    </location>
</feature>
<evidence type="ECO:0000256" key="14">
    <source>
        <dbReference type="ARBA" id="ARBA00023212"/>
    </source>
</evidence>
<feature type="domain" description="SH3" evidence="17">
    <location>
        <begin position="4"/>
        <end position="74"/>
    </location>
</feature>
<evidence type="ECO:0000256" key="4">
    <source>
        <dbReference type="ARBA" id="ARBA00007948"/>
    </source>
</evidence>
<feature type="compositionally biased region" description="Basic residues" evidence="16">
    <location>
        <begin position="474"/>
        <end position="483"/>
    </location>
</feature>
<feature type="region of interest" description="Disordered" evidence="16">
    <location>
        <begin position="789"/>
        <end position="814"/>
    </location>
</feature>
<comment type="similarity">
    <text evidence="4">Belongs to the SLA1 family.</text>
</comment>
<dbReference type="CDD" id="cd11774">
    <property type="entry name" value="SH3_Sla1p_2"/>
    <property type="match status" value="1"/>
</dbReference>
<dbReference type="SMART" id="SM00326">
    <property type="entry name" value="SH3"/>
    <property type="match status" value="3"/>
</dbReference>
<evidence type="ECO:0000256" key="16">
    <source>
        <dbReference type="SAM" id="MobiDB-lite"/>
    </source>
</evidence>
<feature type="compositionally biased region" description="Low complexity" evidence="16">
    <location>
        <begin position="1180"/>
        <end position="1199"/>
    </location>
</feature>
<organism evidence="18 19">
    <name type="scientific">[Candida] anglica</name>
    <dbReference type="NCBI Taxonomy" id="148631"/>
    <lineage>
        <taxon>Eukaryota</taxon>
        <taxon>Fungi</taxon>
        <taxon>Dikarya</taxon>
        <taxon>Ascomycota</taxon>
        <taxon>Saccharomycotina</taxon>
        <taxon>Pichiomycetes</taxon>
        <taxon>Debaryomycetaceae</taxon>
        <taxon>Kurtzmaniella</taxon>
    </lineage>
</organism>
<evidence type="ECO:0000256" key="11">
    <source>
        <dbReference type="ARBA" id="ARBA00022753"/>
    </source>
</evidence>
<evidence type="ECO:0000256" key="10">
    <source>
        <dbReference type="ARBA" id="ARBA00022737"/>
    </source>
</evidence>
<dbReference type="Pfam" id="PF00018">
    <property type="entry name" value="SH3_1"/>
    <property type="match status" value="2"/>
</dbReference>
<feature type="region of interest" description="Disordered" evidence="16">
    <location>
        <begin position="141"/>
        <end position="275"/>
    </location>
</feature>
<feature type="compositionally biased region" description="Polar residues" evidence="16">
    <location>
        <begin position="1162"/>
        <end position="1179"/>
    </location>
</feature>
<reference evidence="18 19" key="1">
    <citation type="submission" date="2024-01" db="EMBL/GenBank/DDBJ databases">
        <authorList>
            <consortium name="Genoscope - CEA"/>
            <person name="William W."/>
        </authorList>
    </citation>
    <scope>NUCLEOTIDE SEQUENCE [LARGE SCALE GENOMIC DNA]</scope>
    <source>
        <strain evidence="18 19">29B2s-10</strain>
    </source>
</reference>
<keyword evidence="9" id="KW-0254">Endocytosis</keyword>
<dbReference type="InterPro" id="IPR035821">
    <property type="entry name" value="Sla1_SH3_3"/>
</dbReference>
<dbReference type="InterPro" id="IPR036028">
    <property type="entry name" value="SH3-like_dom_sf"/>
</dbReference>